<evidence type="ECO:0000313" key="4">
    <source>
        <dbReference type="Proteomes" id="UP000678374"/>
    </source>
</evidence>
<dbReference type="AlphaFoldDB" id="A0A941BGV6"/>
<feature type="transmembrane region" description="Helical" evidence="1">
    <location>
        <begin position="83"/>
        <end position="103"/>
    </location>
</feature>
<reference evidence="3" key="1">
    <citation type="submission" date="2021-04" db="EMBL/GenBank/DDBJ databases">
        <title>The genome sequence of Ideonella sp. 4Y11.</title>
        <authorList>
            <person name="Liu Y."/>
        </authorList>
    </citation>
    <scope>NUCLEOTIDE SEQUENCE</scope>
    <source>
        <strain evidence="3">4Y11</strain>
    </source>
</reference>
<accession>A0A941BGV6</accession>
<dbReference type="InterPro" id="IPR046216">
    <property type="entry name" value="DUF6249"/>
</dbReference>
<feature type="transmembrane region" description="Helical" evidence="1">
    <location>
        <begin position="12"/>
        <end position="32"/>
    </location>
</feature>
<evidence type="ECO:0000259" key="2">
    <source>
        <dbReference type="Pfam" id="PF19762"/>
    </source>
</evidence>
<keyword evidence="4" id="KW-1185">Reference proteome</keyword>
<sequence>MDAEALLLKQLLGLLIPICGIVGGVAVALLWLGTEHKRRSQLLEQSHRERMLAIERGLPVPPLPQELFDPEDRVDPLDVRSRALRRGLTFVLGGLAVSAALAINRDIDTAAWGLIPIAIGIANLIFVRLGPTMAKPD</sequence>
<evidence type="ECO:0000256" key="1">
    <source>
        <dbReference type="SAM" id="Phobius"/>
    </source>
</evidence>
<proteinExistence type="predicted"/>
<evidence type="ECO:0000313" key="3">
    <source>
        <dbReference type="EMBL" id="MBQ0960236.1"/>
    </source>
</evidence>
<name>A0A941BGV6_9BURK</name>
<dbReference type="Proteomes" id="UP000678374">
    <property type="component" value="Unassembled WGS sequence"/>
</dbReference>
<keyword evidence="1" id="KW-0472">Membrane</keyword>
<dbReference type="Pfam" id="PF19762">
    <property type="entry name" value="DUF6249"/>
    <property type="match status" value="1"/>
</dbReference>
<dbReference type="EMBL" id="JAGQDE010000013">
    <property type="protein sequence ID" value="MBQ0960236.1"/>
    <property type="molecule type" value="Genomic_DNA"/>
</dbReference>
<gene>
    <name evidence="3" type="ORF">KAK06_14875</name>
</gene>
<feature type="domain" description="DUF6249" evidence="2">
    <location>
        <begin position="40"/>
        <end position="128"/>
    </location>
</feature>
<dbReference type="RefSeq" id="WP_210802914.1">
    <property type="nucleotide sequence ID" value="NZ_JAGQDE010000013.1"/>
</dbReference>
<feature type="transmembrane region" description="Helical" evidence="1">
    <location>
        <begin position="109"/>
        <end position="127"/>
    </location>
</feature>
<organism evidence="3 4">
    <name type="scientific">Ideonella aquatica</name>
    <dbReference type="NCBI Taxonomy" id="2824119"/>
    <lineage>
        <taxon>Bacteria</taxon>
        <taxon>Pseudomonadati</taxon>
        <taxon>Pseudomonadota</taxon>
        <taxon>Betaproteobacteria</taxon>
        <taxon>Burkholderiales</taxon>
        <taxon>Sphaerotilaceae</taxon>
        <taxon>Ideonella</taxon>
    </lineage>
</organism>
<keyword evidence="1" id="KW-0812">Transmembrane</keyword>
<protein>
    <recommendedName>
        <fullName evidence="2">DUF6249 domain-containing protein</fullName>
    </recommendedName>
</protein>
<comment type="caution">
    <text evidence="3">The sequence shown here is derived from an EMBL/GenBank/DDBJ whole genome shotgun (WGS) entry which is preliminary data.</text>
</comment>
<keyword evidence="1" id="KW-1133">Transmembrane helix</keyword>